<dbReference type="GO" id="GO:0046872">
    <property type="term" value="F:metal ion binding"/>
    <property type="evidence" value="ECO:0007669"/>
    <property type="project" value="UniProtKB-KW"/>
</dbReference>
<sequence>MPTPTGCLSSSELKQATHAQMALVTSRFLSSNVYFPSSGKWTPRTTKQLNVGSTFMLRTSNAKPKTLILSSSTGYGSKGKGISVATTDTSQTRSIEIFDAYEDEYGGVIIDPRCLPDSGNAFVAMLQSSLSYWTLKGKKGIWLKILKEQADLVPIALKEGFCYHHAEPDYLVLTYWIPDTPCLLPYTATHQVGVGAFVINDKKEVLVVKEKNSPLICSGIWKMPTGLINKSEEIYSGAIREVKEETGIDTTFLEVVAFRHAHHVLFEKSDLFFVCMLNPLSYDITIDEFEIQAAKWMPLSDFIDQPFHREDRMLRNLTDICIARYENRYRGFTANPMMSKFDDRLSYLYCGDLKGLITDQGQLPKSEAHLS</sequence>
<dbReference type="PROSITE" id="PS00893">
    <property type="entry name" value="NUDIX_BOX"/>
    <property type="match status" value="1"/>
</dbReference>
<evidence type="ECO:0000259" key="4">
    <source>
        <dbReference type="PROSITE" id="PS51462"/>
    </source>
</evidence>
<dbReference type="PANTHER" id="PTHR13994">
    <property type="entry name" value="NUDIX HYDROLASE RELATED"/>
    <property type="match status" value="1"/>
</dbReference>
<dbReference type="Proteomes" id="UP001140949">
    <property type="component" value="Unassembled WGS sequence"/>
</dbReference>
<dbReference type="GO" id="GO:0047631">
    <property type="term" value="F:ADP-ribose diphosphatase activity"/>
    <property type="evidence" value="ECO:0007669"/>
    <property type="project" value="TreeGrafter"/>
</dbReference>
<proteinExistence type="inferred from homology"/>
<dbReference type="GO" id="GO:0051287">
    <property type="term" value="F:NAD binding"/>
    <property type="evidence" value="ECO:0007669"/>
    <property type="project" value="TreeGrafter"/>
</dbReference>
<evidence type="ECO:0000256" key="2">
    <source>
        <dbReference type="ARBA" id="ARBA00022723"/>
    </source>
</evidence>
<organism evidence="5 6">
    <name type="scientific">Iris pallida</name>
    <name type="common">Sweet iris</name>
    <dbReference type="NCBI Taxonomy" id="29817"/>
    <lineage>
        <taxon>Eukaryota</taxon>
        <taxon>Viridiplantae</taxon>
        <taxon>Streptophyta</taxon>
        <taxon>Embryophyta</taxon>
        <taxon>Tracheophyta</taxon>
        <taxon>Spermatophyta</taxon>
        <taxon>Magnoliopsida</taxon>
        <taxon>Liliopsida</taxon>
        <taxon>Asparagales</taxon>
        <taxon>Iridaceae</taxon>
        <taxon>Iridoideae</taxon>
        <taxon>Irideae</taxon>
        <taxon>Iris</taxon>
    </lineage>
</organism>
<evidence type="ECO:0000313" key="6">
    <source>
        <dbReference type="Proteomes" id="UP001140949"/>
    </source>
</evidence>
<comment type="similarity">
    <text evidence="1">Belongs to the Nudix hydrolase family.</text>
</comment>
<evidence type="ECO:0000256" key="1">
    <source>
        <dbReference type="ARBA" id="ARBA00005582"/>
    </source>
</evidence>
<dbReference type="InterPro" id="IPR000086">
    <property type="entry name" value="NUDIX_hydrolase_dom"/>
</dbReference>
<evidence type="ECO:0000313" key="5">
    <source>
        <dbReference type="EMBL" id="KAJ6842327.1"/>
    </source>
</evidence>
<dbReference type="Pfam" id="PF18290">
    <property type="entry name" value="Nudix_hydro"/>
    <property type="match status" value="1"/>
</dbReference>
<accession>A0AAX6HP31</accession>
<evidence type="ECO:0000256" key="3">
    <source>
        <dbReference type="ARBA" id="ARBA00022801"/>
    </source>
</evidence>
<keyword evidence="3 5" id="KW-0378">Hydrolase</keyword>
<dbReference type="FunFam" id="3.90.79.10:FF:000015">
    <property type="entry name" value="Nudix hydrolase 8"/>
    <property type="match status" value="1"/>
</dbReference>
<protein>
    <submittedName>
        <fullName evidence="5">Nudix hydrolase 8-like</fullName>
    </submittedName>
</protein>
<reference evidence="5" key="1">
    <citation type="journal article" date="2023" name="GigaByte">
        <title>Genome assembly of the bearded iris, Iris pallida Lam.</title>
        <authorList>
            <person name="Bruccoleri R.E."/>
            <person name="Oakeley E.J."/>
            <person name="Faust A.M.E."/>
            <person name="Altorfer M."/>
            <person name="Dessus-Babus S."/>
            <person name="Burckhardt D."/>
            <person name="Oertli M."/>
            <person name="Naumann U."/>
            <person name="Petersen F."/>
            <person name="Wong J."/>
        </authorList>
    </citation>
    <scope>NUCLEOTIDE SEQUENCE</scope>
    <source>
        <strain evidence="5">GSM-AAB239-AS_SAM_17_03QT</strain>
    </source>
</reference>
<feature type="domain" description="Nudix hydrolase" evidence="4">
    <location>
        <begin position="189"/>
        <end position="319"/>
    </location>
</feature>
<dbReference type="FunFam" id="3.40.630.30:FF:000016">
    <property type="entry name" value="nudix hydrolase 2"/>
    <property type="match status" value="1"/>
</dbReference>
<dbReference type="GO" id="GO:0035529">
    <property type="term" value="F:NADH pyrophosphatase activity"/>
    <property type="evidence" value="ECO:0007669"/>
    <property type="project" value="TreeGrafter"/>
</dbReference>
<dbReference type="EMBL" id="JANAVB010007798">
    <property type="protein sequence ID" value="KAJ6842327.1"/>
    <property type="molecule type" value="Genomic_DNA"/>
</dbReference>
<dbReference type="Gene3D" id="3.90.79.10">
    <property type="entry name" value="Nucleoside Triphosphate Pyrophosphohydrolase"/>
    <property type="match status" value="1"/>
</dbReference>
<dbReference type="InterPro" id="IPR040618">
    <property type="entry name" value="Pre-Nudix"/>
</dbReference>
<dbReference type="AlphaFoldDB" id="A0AAX6HP31"/>
<dbReference type="InterPro" id="IPR003293">
    <property type="entry name" value="Nudix_hydrolase6-like"/>
</dbReference>
<dbReference type="Gene3D" id="3.40.630.30">
    <property type="match status" value="1"/>
</dbReference>
<reference evidence="5" key="2">
    <citation type="submission" date="2023-04" db="EMBL/GenBank/DDBJ databases">
        <authorList>
            <person name="Bruccoleri R.E."/>
            <person name="Oakeley E.J."/>
            <person name="Faust A.-M."/>
            <person name="Dessus-Babus S."/>
            <person name="Altorfer M."/>
            <person name="Burckhardt D."/>
            <person name="Oertli M."/>
            <person name="Naumann U."/>
            <person name="Petersen F."/>
            <person name="Wong J."/>
        </authorList>
    </citation>
    <scope>NUCLEOTIDE SEQUENCE</scope>
    <source>
        <strain evidence="5">GSM-AAB239-AS_SAM_17_03QT</strain>
        <tissue evidence="5">Leaf</tissue>
    </source>
</reference>
<name>A0AAX6HP31_IRIPA</name>
<gene>
    <name evidence="5" type="ORF">M6B38_303035</name>
</gene>
<dbReference type="InterPro" id="IPR015797">
    <property type="entry name" value="NUDIX_hydrolase-like_dom_sf"/>
</dbReference>
<dbReference type="PRINTS" id="PR01356">
    <property type="entry name" value="GFGPROTEIN"/>
</dbReference>
<dbReference type="Pfam" id="PF00293">
    <property type="entry name" value="NUDIX"/>
    <property type="match status" value="1"/>
</dbReference>
<dbReference type="InterPro" id="IPR020084">
    <property type="entry name" value="NUDIX_hydrolase_CS"/>
</dbReference>
<dbReference type="SUPFAM" id="SSF55811">
    <property type="entry name" value="Nudix"/>
    <property type="match status" value="1"/>
</dbReference>
<keyword evidence="2" id="KW-0479">Metal-binding</keyword>
<keyword evidence="6" id="KW-1185">Reference proteome</keyword>
<dbReference type="PROSITE" id="PS51462">
    <property type="entry name" value="NUDIX"/>
    <property type="match status" value="1"/>
</dbReference>
<dbReference type="CDD" id="cd04670">
    <property type="entry name" value="NUDIX_ASFGF2_Nudt6"/>
    <property type="match status" value="1"/>
</dbReference>
<comment type="caution">
    <text evidence="5">The sequence shown here is derived from an EMBL/GenBank/DDBJ whole genome shotgun (WGS) entry which is preliminary data.</text>
</comment>
<dbReference type="PANTHER" id="PTHR13994:SF53">
    <property type="entry name" value="NUDIX HYDROLASE 8-LIKE"/>
    <property type="match status" value="1"/>
</dbReference>